<dbReference type="SUPFAM" id="SSF56935">
    <property type="entry name" value="Porins"/>
    <property type="match status" value="1"/>
</dbReference>
<dbReference type="InterPro" id="IPR012910">
    <property type="entry name" value="Plug_dom"/>
</dbReference>
<dbReference type="Proteomes" id="UP000286100">
    <property type="component" value="Unassembled WGS sequence"/>
</dbReference>
<feature type="chain" id="PRO_5019451042" evidence="13">
    <location>
        <begin position="27"/>
        <end position="791"/>
    </location>
</feature>
<feature type="signal peptide" evidence="13">
    <location>
        <begin position="1"/>
        <end position="26"/>
    </location>
</feature>
<dbReference type="PANTHER" id="PTHR32552:SF81">
    <property type="entry name" value="TONB-DEPENDENT OUTER MEMBRANE RECEPTOR"/>
    <property type="match status" value="1"/>
</dbReference>
<evidence type="ECO:0000256" key="4">
    <source>
        <dbReference type="ARBA" id="ARBA00022496"/>
    </source>
</evidence>
<feature type="domain" description="TonB-dependent receptor plug" evidence="15">
    <location>
        <begin position="60"/>
        <end position="169"/>
    </location>
</feature>
<dbReference type="OrthoDB" id="7208812at2"/>
<keyword evidence="4" id="KW-0410">Iron transport</keyword>
<keyword evidence="2 11" id="KW-0813">Transport</keyword>
<sequence length="791" mass="86768">MRNRVQYSTASLFALIAALGAPPAFAQDAAPAAEETAAPQEDTGGISDIVVTAQKRAENVQDVPIAISAVDEAYLKSRDISSIDRLGSVAPNVKIERAPSNKTISQISIRGSVTINPAITWEPAVGLYLDGVYIAKAQGSIFDVADLERVEVLRGPQGTLYGRNTLAGAVNLITKKPSGELGGSVEATYGNFDYWKLKGVVDLPKFGIFSVKLSGQIQKRDGFIDIGPNPYPQAFLARPNSVDETNDIDGKSGMIQVRAEPSDTLTFDYMFDYTRYNQRPDFAQLYHVNRNGDPRDIFDPNSPSYPFVGQFFPLNLYDRTERQSSGSIDADPLYEKSKTWGHALTATLELGDATLKSITAYRKLRWSDSIDLDGSPLPVAMTARDSRYHAFSQELQLSGTTLDDRLKYVVGAYYFKDKAETDNPQNFFGGAQTFVSNYGSHTEAYAAYGQVDFSVTDSLTLVGGLRYNHEKKDVMRLLQFTAAGQPQITLIDVPYGGVPDATYNDLSPSFTVRYEPGGNVDLYARYAKGFKSGGFNGETNVVVLPTPDCPSGAPELCEPYRPEKVDSYEVGVKTRLLDNTLQLNAAAFWDEHKDMQLAVFLGTGSAASIVRNAAGARIRGLELEAIARPVDWLTVNTSFALLDTKYKKFVEVPGGPDVSDNRAFPHAPKYTASAGVDWRVVEGDWGRFNLIGDLNFVSSYYTFPYALRVDNPSDQNARNTRSPGRTIVNLRGTFADLPIGNVNAELSLWVRNLTKEKAPQNFIDFGPSFGGLTVGYFPDPRTYGVTLGMRF</sequence>
<keyword evidence="8 12" id="KW-0798">TonB box</keyword>
<keyword evidence="5 11" id="KW-0812">Transmembrane</keyword>
<dbReference type="InterPro" id="IPR036942">
    <property type="entry name" value="Beta-barrel_TonB_sf"/>
</dbReference>
<organism evidence="16 17">
    <name type="scientific">Sphingomonas cavernae</name>
    <dbReference type="NCBI Taxonomy" id="2320861"/>
    <lineage>
        <taxon>Bacteria</taxon>
        <taxon>Pseudomonadati</taxon>
        <taxon>Pseudomonadota</taxon>
        <taxon>Alphaproteobacteria</taxon>
        <taxon>Sphingomonadales</taxon>
        <taxon>Sphingomonadaceae</taxon>
        <taxon>Sphingomonas</taxon>
    </lineage>
</organism>
<evidence type="ECO:0000256" key="11">
    <source>
        <dbReference type="PROSITE-ProRule" id="PRU01360"/>
    </source>
</evidence>
<dbReference type="EMBL" id="QYUM01000002">
    <property type="protein sequence ID" value="RJF93127.1"/>
    <property type="molecule type" value="Genomic_DNA"/>
</dbReference>
<evidence type="ECO:0000256" key="2">
    <source>
        <dbReference type="ARBA" id="ARBA00022448"/>
    </source>
</evidence>
<evidence type="ECO:0000256" key="10">
    <source>
        <dbReference type="ARBA" id="ARBA00023237"/>
    </source>
</evidence>
<reference evidence="16 17" key="1">
    <citation type="submission" date="2018-09" db="EMBL/GenBank/DDBJ databases">
        <authorList>
            <person name="Zhu H."/>
        </authorList>
    </citation>
    <scope>NUCLEOTIDE SEQUENCE [LARGE SCALE GENOMIC DNA]</scope>
    <source>
        <strain evidence="16 17">K2R01-6</strain>
    </source>
</reference>
<protein>
    <submittedName>
        <fullName evidence="16">TonB-dependent receptor</fullName>
    </submittedName>
</protein>
<dbReference type="InterPro" id="IPR039426">
    <property type="entry name" value="TonB-dep_rcpt-like"/>
</dbReference>
<evidence type="ECO:0000256" key="7">
    <source>
        <dbReference type="ARBA" id="ARBA00023065"/>
    </source>
</evidence>
<dbReference type="AlphaFoldDB" id="A0A418WPF4"/>
<evidence type="ECO:0000256" key="12">
    <source>
        <dbReference type="RuleBase" id="RU003357"/>
    </source>
</evidence>
<evidence type="ECO:0000256" key="13">
    <source>
        <dbReference type="SAM" id="SignalP"/>
    </source>
</evidence>
<keyword evidence="7" id="KW-0406">Ion transport</keyword>
<proteinExistence type="inferred from homology"/>
<comment type="subcellular location">
    <subcellularLocation>
        <location evidence="1 11">Cell outer membrane</location>
        <topology evidence="1 11">Multi-pass membrane protein</topology>
    </subcellularLocation>
</comment>
<evidence type="ECO:0000256" key="1">
    <source>
        <dbReference type="ARBA" id="ARBA00004571"/>
    </source>
</evidence>
<evidence type="ECO:0000313" key="16">
    <source>
        <dbReference type="EMBL" id="RJF93127.1"/>
    </source>
</evidence>
<accession>A0A418WPF4</accession>
<evidence type="ECO:0000259" key="14">
    <source>
        <dbReference type="Pfam" id="PF00593"/>
    </source>
</evidence>
<dbReference type="Pfam" id="PF00593">
    <property type="entry name" value="TonB_dep_Rec_b-barrel"/>
    <property type="match status" value="1"/>
</dbReference>
<comment type="caution">
    <text evidence="16">The sequence shown here is derived from an EMBL/GenBank/DDBJ whole genome shotgun (WGS) entry which is preliminary data.</text>
</comment>
<evidence type="ECO:0000313" key="17">
    <source>
        <dbReference type="Proteomes" id="UP000286100"/>
    </source>
</evidence>
<dbReference type="PANTHER" id="PTHR32552">
    <property type="entry name" value="FERRICHROME IRON RECEPTOR-RELATED"/>
    <property type="match status" value="1"/>
</dbReference>
<dbReference type="InterPro" id="IPR000531">
    <property type="entry name" value="Beta-barrel_TonB"/>
</dbReference>
<evidence type="ECO:0000256" key="3">
    <source>
        <dbReference type="ARBA" id="ARBA00022452"/>
    </source>
</evidence>
<dbReference type="PROSITE" id="PS52016">
    <property type="entry name" value="TONB_DEPENDENT_REC_3"/>
    <property type="match status" value="1"/>
</dbReference>
<keyword evidence="10 11" id="KW-0998">Cell outer membrane</keyword>
<comment type="similarity">
    <text evidence="11 12">Belongs to the TonB-dependent receptor family.</text>
</comment>
<gene>
    <name evidence="16" type="ORF">D3876_01805</name>
</gene>
<dbReference type="Gene3D" id="2.40.170.20">
    <property type="entry name" value="TonB-dependent receptor, beta-barrel domain"/>
    <property type="match status" value="1"/>
</dbReference>
<keyword evidence="13" id="KW-0732">Signal</keyword>
<keyword evidence="16" id="KW-0675">Receptor</keyword>
<evidence type="ECO:0000256" key="5">
    <source>
        <dbReference type="ARBA" id="ARBA00022692"/>
    </source>
</evidence>
<keyword evidence="6" id="KW-0408">Iron</keyword>
<evidence type="ECO:0000259" key="15">
    <source>
        <dbReference type="Pfam" id="PF07715"/>
    </source>
</evidence>
<keyword evidence="17" id="KW-1185">Reference proteome</keyword>
<evidence type="ECO:0000256" key="9">
    <source>
        <dbReference type="ARBA" id="ARBA00023136"/>
    </source>
</evidence>
<dbReference type="GO" id="GO:0006826">
    <property type="term" value="P:iron ion transport"/>
    <property type="evidence" value="ECO:0007669"/>
    <property type="project" value="UniProtKB-KW"/>
</dbReference>
<feature type="domain" description="TonB-dependent receptor-like beta-barrel" evidence="14">
    <location>
        <begin position="265"/>
        <end position="753"/>
    </location>
</feature>
<keyword evidence="3 11" id="KW-1134">Transmembrane beta strand</keyword>
<keyword evidence="9 11" id="KW-0472">Membrane</keyword>
<dbReference type="CDD" id="cd01347">
    <property type="entry name" value="ligand_gated_channel"/>
    <property type="match status" value="1"/>
</dbReference>
<dbReference type="GO" id="GO:0009279">
    <property type="term" value="C:cell outer membrane"/>
    <property type="evidence" value="ECO:0007669"/>
    <property type="project" value="UniProtKB-SubCell"/>
</dbReference>
<dbReference type="RefSeq" id="WP_119759406.1">
    <property type="nucleotide sequence ID" value="NZ_QYUM01000002.1"/>
</dbReference>
<evidence type="ECO:0000256" key="8">
    <source>
        <dbReference type="ARBA" id="ARBA00023077"/>
    </source>
</evidence>
<evidence type="ECO:0000256" key="6">
    <source>
        <dbReference type="ARBA" id="ARBA00023004"/>
    </source>
</evidence>
<dbReference type="Pfam" id="PF07715">
    <property type="entry name" value="Plug"/>
    <property type="match status" value="1"/>
</dbReference>
<name>A0A418WPF4_9SPHN</name>